<name>A0A6J4P4J9_9ACTN</name>
<evidence type="ECO:0000259" key="1">
    <source>
        <dbReference type="Pfam" id="PF17754"/>
    </source>
</evidence>
<dbReference type="EMBL" id="CADCUW010000174">
    <property type="protein sequence ID" value="CAA9403428.1"/>
    <property type="molecule type" value="Genomic_DNA"/>
</dbReference>
<dbReference type="AlphaFoldDB" id="A0A6J4P4J9"/>
<protein>
    <recommendedName>
        <fullName evidence="1">MftR C-terminal domain-containing protein</fullName>
    </recommendedName>
</protein>
<dbReference type="Pfam" id="PF17754">
    <property type="entry name" value="TetR_C_14"/>
    <property type="match status" value="1"/>
</dbReference>
<proteinExistence type="predicted"/>
<sequence>SVLQGRRHETVARRARVVAAHPELQERELAKLASWSEALGGALVGRGLPRRDAELLAEVSIVVFRVAYERWLDERPERALSETIHETFAELGGLFVHAAPGPQDTILPARARAVTRRGDL</sequence>
<feature type="non-terminal residue" evidence="2">
    <location>
        <position position="1"/>
    </location>
</feature>
<dbReference type="Gene3D" id="1.10.357.10">
    <property type="entry name" value="Tetracycline Repressor, domain 2"/>
    <property type="match status" value="1"/>
</dbReference>
<accession>A0A6J4P4J9</accession>
<evidence type="ECO:0000313" key="2">
    <source>
        <dbReference type="EMBL" id="CAA9403428.1"/>
    </source>
</evidence>
<organism evidence="2">
    <name type="scientific">uncultured Rubrobacteraceae bacterium</name>
    <dbReference type="NCBI Taxonomy" id="349277"/>
    <lineage>
        <taxon>Bacteria</taxon>
        <taxon>Bacillati</taxon>
        <taxon>Actinomycetota</taxon>
        <taxon>Rubrobacteria</taxon>
        <taxon>Rubrobacterales</taxon>
        <taxon>Rubrobacteraceae</taxon>
        <taxon>environmental samples</taxon>
    </lineage>
</organism>
<reference evidence="2" key="1">
    <citation type="submission" date="2020-02" db="EMBL/GenBank/DDBJ databases">
        <authorList>
            <person name="Meier V. D."/>
        </authorList>
    </citation>
    <scope>NUCLEOTIDE SEQUENCE</scope>
    <source>
        <strain evidence="2">AVDCRST_MAG01</strain>
    </source>
</reference>
<gene>
    <name evidence="2" type="ORF">AVDCRST_MAG01-01-1179</name>
</gene>
<dbReference type="InterPro" id="IPR041347">
    <property type="entry name" value="MftR_C"/>
</dbReference>
<feature type="domain" description="MftR C-terminal" evidence="1">
    <location>
        <begin position="8"/>
        <end position="92"/>
    </location>
</feature>